<keyword evidence="3 5" id="KW-0378">Hydrolase</keyword>
<evidence type="ECO:0000259" key="8">
    <source>
        <dbReference type="Pfam" id="PF00082"/>
    </source>
</evidence>
<evidence type="ECO:0000256" key="4">
    <source>
        <dbReference type="ARBA" id="ARBA00022825"/>
    </source>
</evidence>
<dbReference type="InterPro" id="IPR000209">
    <property type="entry name" value="Peptidase_S8/S53_dom"/>
</dbReference>
<feature type="active site" description="Charge relay system" evidence="5">
    <location>
        <position position="148"/>
    </location>
</feature>
<dbReference type="FunFam" id="3.40.50.200:FF:000007">
    <property type="entry name" value="Subtilisin-like serine protease"/>
    <property type="match status" value="1"/>
</dbReference>
<dbReference type="SUPFAM" id="SSF52743">
    <property type="entry name" value="Subtilisin-like"/>
    <property type="match status" value="1"/>
</dbReference>
<dbReference type="InterPro" id="IPR036852">
    <property type="entry name" value="Peptidase_S8/S53_dom_sf"/>
</dbReference>
<proteinExistence type="inferred from homology"/>
<evidence type="ECO:0000256" key="5">
    <source>
        <dbReference type="PROSITE-ProRule" id="PRU01240"/>
    </source>
</evidence>
<dbReference type="PANTHER" id="PTHR43806">
    <property type="entry name" value="PEPTIDASE S8"/>
    <property type="match status" value="1"/>
</dbReference>
<evidence type="ECO:0000256" key="7">
    <source>
        <dbReference type="SAM" id="SignalP"/>
    </source>
</evidence>
<evidence type="ECO:0000313" key="9">
    <source>
        <dbReference type="EMBL" id="KAF9524976.1"/>
    </source>
</evidence>
<dbReference type="PROSITE" id="PS00136">
    <property type="entry name" value="SUBTILASE_ASP"/>
    <property type="match status" value="1"/>
</dbReference>
<dbReference type="GO" id="GO:0004252">
    <property type="term" value="F:serine-type endopeptidase activity"/>
    <property type="evidence" value="ECO:0007669"/>
    <property type="project" value="UniProtKB-UniRule"/>
</dbReference>
<dbReference type="PRINTS" id="PR00723">
    <property type="entry name" value="SUBTILISIN"/>
</dbReference>
<dbReference type="InterPro" id="IPR023828">
    <property type="entry name" value="Peptidase_S8_Ser-AS"/>
</dbReference>
<dbReference type="InterPro" id="IPR037045">
    <property type="entry name" value="S8pro/Inhibitor_I9_sf"/>
</dbReference>
<dbReference type="AlphaFoldDB" id="A0A9P6E9E4"/>
<dbReference type="InterPro" id="IPR050131">
    <property type="entry name" value="Peptidase_S8_subtilisin-like"/>
</dbReference>
<feature type="signal peptide" evidence="7">
    <location>
        <begin position="1"/>
        <end position="19"/>
    </location>
</feature>
<feature type="chain" id="PRO_5040276777" evidence="7">
    <location>
        <begin position="20"/>
        <end position="387"/>
    </location>
</feature>
<dbReference type="GO" id="GO:0005615">
    <property type="term" value="C:extracellular space"/>
    <property type="evidence" value="ECO:0007669"/>
    <property type="project" value="TreeGrafter"/>
</dbReference>
<dbReference type="InterPro" id="IPR034193">
    <property type="entry name" value="PCSK9_ProteinaseK-like"/>
</dbReference>
<gene>
    <name evidence="9" type="ORF">CPB83DRAFT_569923</name>
</gene>
<protein>
    <submittedName>
        <fullName evidence="9">Serine protease</fullName>
    </submittedName>
</protein>
<keyword evidence="2 5" id="KW-0645">Protease</keyword>
<comment type="caution">
    <text evidence="9">The sequence shown here is derived from an EMBL/GenBank/DDBJ whole genome shotgun (WGS) entry which is preliminary data.</text>
</comment>
<comment type="similarity">
    <text evidence="1 5 6">Belongs to the peptidase S8 family.</text>
</comment>
<dbReference type="EMBL" id="MU157890">
    <property type="protein sequence ID" value="KAF9524976.1"/>
    <property type="molecule type" value="Genomic_DNA"/>
</dbReference>
<feature type="domain" description="Peptidase S8/S53" evidence="8">
    <location>
        <begin position="139"/>
        <end position="362"/>
    </location>
</feature>
<dbReference type="PANTHER" id="PTHR43806:SF11">
    <property type="entry name" value="CEREVISIN-RELATED"/>
    <property type="match status" value="1"/>
</dbReference>
<dbReference type="InterPro" id="IPR022398">
    <property type="entry name" value="Peptidase_S8_His-AS"/>
</dbReference>
<feature type="active site" description="Charge relay system" evidence="5">
    <location>
        <position position="334"/>
    </location>
</feature>
<dbReference type="PROSITE" id="PS00138">
    <property type="entry name" value="SUBTILASE_SER"/>
    <property type="match status" value="1"/>
</dbReference>
<evidence type="ECO:0000313" key="10">
    <source>
        <dbReference type="Proteomes" id="UP000807306"/>
    </source>
</evidence>
<dbReference type="GO" id="GO:0006508">
    <property type="term" value="P:proteolysis"/>
    <property type="evidence" value="ECO:0007669"/>
    <property type="project" value="UniProtKB-KW"/>
</dbReference>
<dbReference type="OrthoDB" id="19448at2759"/>
<evidence type="ECO:0000256" key="1">
    <source>
        <dbReference type="ARBA" id="ARBA00011073"/>
    </source>
</evidence>
<reference evidence="9" key="1">
    <citation type="submission" date="2020-11" db="EMBL/GenBank/DDBJ databases">
        <authorList>
            <consortium name="DOE Joint Genome Institute"/>
            <person name="Ahrendt S."/>
            <person name="Riley R."/>
            <person name="Andreopoulos W."/>
            <person name="Labutti K."/>
            <person name="Pangilinan J."/>
            <person name="Ruiz-Duenas F.J."/>
            <person name="Barrasa J.M."/>
            <person name="Sanchez-Garcia M."/>
            <person name="Camarero S."/>
            <person name="Miyauchi S."/>
            <person name="Serrano A."/>
            <person name="Linde D."/>
            <person name="Babiker R."/>
            <person name="Drula E."/>
            <person name="Ayuso-Fernandez I."/>
            <person name="Pacheco R."/>
            <person name="Padilla G."/>
            <person name="Ferreira P."/>
            <person name="Barriuso J."/>
            <person name="Kellner H."/>
            <person name="Castanera R."/>
            <person name="Alfaro M."/>
            <person name="Ramirez L."/>
            <person name="Pisabarro A.G."/>
            <person name="Kuo A."/>
            <person name="Tritt A."/>
            <person name="Lipzen A."/>
            <person name="He G."/>
            <person name="Yan M."/>
            <person name="Ng V."/>
            <person name="Cullen D."/>
            <person name="Martin F."/>
            <person name="Rosso M.-N."/>
            <person name="Henrissat B."/>
            <person name="Hibbett D."/>
            <person name="Martinez A.T."/>
            <person name="Grigoriev I.V."/>
        </authorList>
    </citation>
    <scope>NUCLEOTIDE SEQUENCE</scope>
    <source>
        <strain evidence="9">CBS 506.95</strain>
    </source>
</reference>
<dbReference type="Gene3D" id="3.30.70.80">
    <property type="entry name" value="Peptidase S8 propeptide/proteinase inhibitor I9"/>
    <property type="match status" value="1"/>
</dbReference>
<organism evidence="9 10">
    <name type="scientific">Crepidotus variabilis</name>
    <dbReference type="NCBI Taxonomy" id="179855"/>
    <lineage>
        <taxon>Eukaryota</taxon>
        <taxon>Fungi</taxon>
        <taxon>Dikarya</taxon>
        <taxon>Basidiomycota</taxon>
        <taxon>Agaricomycotina</taxon>
        <taxon>Agaricomycetes</taxon>
        <taxon>Agaricomycetidae</taxon>
        <taxon>Agaricales</taxon>
        <taxon>Agaricineae</taxon>
        <taxon>Crepidotaceae</taxon>
        <taxon>Crepidotus</taxon>
    </lineage>
</organism>
<sequence length="387" mass="39991">MRFSAAFATLALFVLPIFAAPSGLIDIQTYRGEKTGKYIVKFKPGVSPKAWVQKLGLTNSVQWKNFNGLASTLSTDNLNTLRASADVQYITEDGIVHTTDTITQTDAPWGLSRLSSPGGLTVKDDTSLNYTYVYDSTAGAGVDIYVVDTGVYVNHTQFGGRATWGFAAAGYAQADGHGHGTHVSGTAAGSQFGVAKAANIIAVKVLSDGGSGSIAGVVSGLDWVRSQAPTTGRPSVVSMSLGGSANDALDEAVEALTAAGVHVAVAAGNNEDDAKWYSPARAPSAVTVGAFDVTDTYAWFSNYGPLVDISGPGVDVISSWIGSPDATNSISGTSMATPHISGLIAYLLSKDGSISPAEMTTKLQALSLKNVITEIPADTVNDLAQNA</sequence>
<keyword evidence="10" id="KW-1185">Reference proteome</keyword>
<keyword evidence="4 5" id="KW-0720">Serine protease</keyword>
<evidence type="ECO:0000256" key="6">
    <source>
        <dbReference type="RuleBase" id="RU003355"/>
    </source>
</evidence>
<keyword evidence="7" id="KW-0732">Signal</keyword>
<dbReference type="InterPro" id="IPR023827">
    <property type="entry name" value="Peptidase_S8_Asp-AS"/>
</dbReference>
<accession>A0A9P6E9E4</accession>
<dbReference type="PROSITE" id="PS00137">
    <property type="entry name" value="SUBTILASE_HIS"/>
    <property type="match status" value="1"/>
</dbReference>
<dbReference type="Gene3D" id="3.40.50.200">
    <property type="entry name" value="Peptidase S8/S53 domain"/>
    <property type="match status" value="1"/>
</dbReference>
<feature type="active site" description="Charge relay system" evidence="5">
    <location>
        <position position="179"/>
    </location>
</feature>
<dbReference type="CDD" id="cd04077">
    <property type="entry name" value="Peptidases_S8_PCSK9_ProteinaseK_like"/>
    <property type="match status" value="1"/>
</dbReference>
<evidence type="ECO:0000256" key="3">
    <source>
        <dbReference type="ARBA" id="ARBA00022801"/>
    </source>
</evidence>
<dbReference type="PROSITE" id="PS51892">
    <property type="entry name" value="SUBTILASE"/>
    <property type="match status" value="1"/>
</dbReference>
<evidence type="ECO:0000256" key="2">
    <source>
        <dbReference type="ARBA" id="ARBA00022670"/>
    </source>
</evidence>
<name>A0A9P6E9E4_9AGAR</name>
<dbReference type="Pfam" id="PF00082">
    <property type="entry name" value="Peptidase_S8"/>
    <property type="match status" value="1"/>
</dbReference>
<dbReference type="InterPro" id="IPR015500">
    <property type="entry name" value="Peptidase_S8_subtilisin-rel"/>
</dbReference>
<dbReference type="Proteomes" id="UP000807306">
    <property type="component" value="Unassembled WGS sequence"/>
</dbReference>